<protein>
    <submittedName>
        <fullName evidence="2">HET-domain-containing protein</fullName>
    </submittedName>
</protein>
<evidence type="ECO:0000259" key="1">
    <source>
        <dbReference type="Pfam" id="PF06985"/>
    </source>
</evidence>
<dbReference type="InterPro" id="IPR010730">
    <property type="entry name" value="HET"/>
</dbReference>
<sequence>MDPRPKENICSVCRYDDKGPAYAIVMLQPSLYRSASAGCELCTLILRGIHTLSDLNRGATGVEGGENRFLWRPGGQLANKGEWGNRTWDTCDFYVLPGSFNPFPTMIRTACHLPGDSASDLSVVQVQRWLRRCSAAHRKCGSVDLDVPLPTRLIDVGSGLRLVETKGMRGRYVCLSHCWGDHTSTSAHQAFKTTRKNLDANLEKIEFTSLPKTYREAITFTRKLELRYIWIDSLCIIQDDEDDWRHEASLMANVYENAVLTLGATASASNTEGLFRVGSSTHRPIELRGETSNGEKYTVYARRALDHWIRDQPLFQRAWIFQERYLSPRFLHFTSNELIWECKECIDCECNQNTLLGAPKSNLVSYYNDPKSSYPDAFTASPYRVQVAWRDVVSAYTKLNLSYARDTLPAVSGIAKKFMGIRPGDRYLAGLWESSFVQDLLWNVISIGGTEKERIRPRPEKWRAPTWSWASVDSAVTSKGTLQSLVDIDEPGTSPCVEVVAVDCTPAGHDITGELSSAHAILRGWIMAGYISLKLTPNNYWQHYMTNRGDEARFFPNYRFDVDDESRVQDGDGIFCLWIATPSPKNWRLSEEFLVLRRKSGVVGTFERIGLMRLSDDDDFYRMFESLREECTLTMV</sequence>
<dbReference type="EMBL" id="ML986521">
    <property type="protein sequence ID" value="KAF2272450.1"/>
    <property type="molecule type" value="Genomic_DNA"/>
</dbReference>
<dbReference type="PANTHER" id="PTHR33112">
    <property type="entry name" value="DOMAIN PROTEIN, PUTATIVE-RELATED"/>
    <property type="match status" value="1"/>
</dbReference>
<proteinExistence type="predicted"/>
<evidence type="ECO:0000313" key="3">
    <source>
        <dbReference type="Proteomes" id="UP000800097"/>
    </source>
</evidence>
<dbReference type="Proteomes" id="UP000800097">
    <property type="component" value="Unassembled WGS sequence"/>
</dbReference>
<organism evidence="2 3">
    <name type="scientific">Westerdykella ornata</name>
    <dbReference type="NCBI Taxonomy" id="318751"/>
    <lineage>
        <taxon>Eukaryota</taxon>
        <taxon>Fungi</taxon>
        <taxon>Dikarya</taxon>
        <taxon>Ascomycota</taxon>
        <taxon>Pezizomycotina</taxon>
        <taxon>Dothideomycetes</taxon>
        <taxon>Pleosporomycetidae</taxon>
        <taxon>Pleosporales</taxon>
        <taxon>Sporormiaceae</taxon>
        <taxon>Westerdykella</taxon>
    </lineage>
</organism>
<accession>A0A6A6J7A8</accession>
<keyword evidence="3" id="KW-1185">Reference proteome</keyword>
<dbReference type="OrthoDB" id="5362512at2759"/>
<dbReference type="GeneID" id="54550366"/>
<dbReference type="PANTHER" id="PTHR33112:SF16">
    <property type="entry name" value="HETEROKARYON INCOMPATIBILITY DOMAIN-CONTAINING PROTEIN"/>
    <property type="match status" value="1"/>
</dbReference>
<name>A0A6A6J7A8_WESOR</name>
<dbReference type="RefSeq" id="XP_033649989.1">
    <property type="nucleotide sequence ID" value="XM_033797191.1"/>
</dbReference>
<feature type="domain" description="Heterokaryon incompatibility" evidence="1">
    <location>
        <begin position="172"/>
        <end position="323"/>
    </location>
</feature>
<gene>
    <name evidence="2" type="ORF">EI97DRAFT_426381</name>
</gene>
<evidence type="ECO:0000313" key="2">
    <source>
        <dbReference type="EMBL" id="KAF2272450.1"/>
    </source>
</evidence>
<dbReference type="AlphaFoldDB" id="A0A6A6J7A8"/>
<dbReference type="Pfam" id="PF06985">
    <property type="entry name" value="HET"/>
    <property type="match status" value="1"/>
</dbReference>
<reference evidence="2" key="1">
    <citation type="journal article" date="2020" name="Stud. Mycol.">
        <title>101 Dothideomycetes genomes: a test case for predicting lifestyles and emergence of pathogens.</title>
        <authorList>
            <person name="Haridas S."/>
            <person name="Albert R."/>
            <person name="Binder M."/>
            <person name="Bloem J."/>
            <person name="Labutti K."/>
            <person name="Salamov A."/>
            <person name="Andreopoulos B."/>
            <person name="Baker S."/>
            <person name="Barry K."/>
            <person name="Bills G."/>
            <person name="Bluhm B."/>
            <person name="Cannon C."/>
            <person name="Castanera R."/>
            <person name="Culley D."/>
            <person name="Daum C."/>
            <person name="Ezra D."/>
            <person name="Gonzalez J."/>
            <person name="Henrissat B."/>
            <person name="Kuo A."/>
            <person name="Liang C."/>
            <person name="Lipzen A."/>
            <person name="Lutzoni F."/>
            <person name="Magnuson J."/>
            <person name="Mondo S."/>
            <person name="Nolan M."/>
            <person name="Ohm R."/>
            <person name="Pangilinan J."/>
            <person name="Park H.-J."/>
            <person name="Ramirez L."/>
            <person name="Alfaro M."/>
            <person name="Sun H."/>
            <person name="Tritt A."/>
            <person name="Yoshinaga Y."/>
            <person name="Zwiers L.-H."/>
            <person name="Turgeon B."/>
            <person name="Goodwin S."/>
            <person name="Spatafora J."/>
            <person name="Crous P."/>
            <person name="Grigoriev I."/>
        </authorList>
    </citation>
    <scope>NUCLEOTIDE SEQUENCE</scope>
    <source>
        <strain evidence="2">CBS 379.55</strain>
    </source>
</reference>